<protein>
    <recommendedName>
        <fullName evidence="7">Lipoprotein</fullName>
    </recommendedName>
</protein>
<evidence type="ECO:0000313" key="4">
    <source>
        <dbReference type="EMBL" id="EOT63560.1"/>
    </source>
</evidence>
<feature type="region of interest" description="Disordered" evidence="1">
    <location>
        <begin position="39"/>
        <end position="73"/>
    </location>
</feature>
<dbReference type="RefSeq" id="WP_010741230.1">
    <property type="nucleotide sequence ID" value="NZ_KB946250.1"/>
</dbReference>
<name>R2RL95_9ENTE</name>
<dbReference type="AlphaFoldDB" id="R2RL95"/>
<sequence length="302" mass="33340">MKKGLFVGSLVASILLLGACQKSDTDTTVKSTKQTISIEKKSSSTSSTVNSSTDDSTISKKQKNDVSGDESNTISTARKQLVGNRFTMVPSLYDGIDANQAMEESKAPQNLMHDGMAGFNFTNDSTVRVELAGTYRPDYDAPYTLTNNMLIIEHRNIPYSINNGIISFDSWTTDSNGHSITWSFGPEKDLYGNSSSENNSDTNVDTKNLTSQQLKEWVGAVLDKQFSMGRSSFPYKLSIENKDGYAYVRVNHSTQQVDTIDMFRINSSGQLEEQDLSNGYPATYKVVSSKFMDTSEVTVMNN</sequence>
<evidence type="ECO:0000256" key="2">
    <source>
        <dbReference type="SAM" id="SignalP"/>
    </source>
</evidence>
<dbReference type="PROSITE" id="PS51257">
    <property type="entry name" value="PROKAR_LIPOPROTEIN"/>
    <property type="match status" value="1"/>
</dbReference>
<dbReference type="EMBL" id="ASWA01000005">
    <property type="protein sequence ID" value="EOT63560.1"/>
    <property type="molecule type" value="Genomic_DNA"/>
</dbReference>
<dbReference type="OrthoDB" id="2200318at2"/>
<dbReference type="EMBL" id="AJAK01000017">
    <property type="protein sequence ID" value="EOH76739.1"/>
    <property type="molecule type" value="Genomic_DNA"/>
</dbReference>
<feature type="chain" id="PRO_5038479557" description="Lipoprotein" evidence="2">
    <location>
        <begin position="23"/>
        <end position="302"/>
    </location>
</feature>
<dbReference type="eggNOG" id="ENOG502ZSDB">
    <property type="taxonomic scope" value="Bacteria"/>
</dbReference>
<dbReference type="STRING" id="71451.RV07_GL001114"/>
<reference evidence="4 6" key="2">
    <citation type="submission" date="2013-03" db="EMBL/GenBank/DDBJ databases">
        <title>The Genome Sequence of Enterococcus malodoratus ATCC_43197 (PacBio/Illumina hybrid assembly).</title>
        <authorList>
            <consortium name="The Broad Institute Genomics Platform"/>
            <consortium name="The Broad Institute Genome Sequencing Center for Infectious Disease"/>
            <person name="Earl A."/>
            <person name="Russ C."/>
            <person name="Gilmore M."/>
            <person name="Surin D."/>
            <person name="Walker B."/>
            <person name="Young S."/>
            <person name="Zeng Q."/>
            <person name="Gargeya S."/>
            <person name="Fitzgerald M."/>
            <person name="Haas B."/>
            <person name="Abouelleil A."/>
            <person name="Allen A.W."/>
            <person name="Alvarado L."/>
            <person name="Arachchi H.M."/>
            <person name="Berlin A.M."/>
            <person name="Chapman S.B."/>
            <person name="Gainer-Dewar J."/>
            <person name="Goldberg J."/>
            <person name="Griggs A."/>
            <person name="Gujja S."/>
            <person name="Hansen M."/>
            <person name="Howarth C."/>
            <person name="Imamovic A."/>
            <person name="Ireland A."/>
            <person name="Larimer J."/>
            <person name="McCowan C."/>
            <person name="Murphy C."/>
            <person name="Pearson M."/>
            <person name="Poon T.W."/>
            <person name="Priest M."/>
            <person name="Roberts A."/>
            <person name="Saif S."/>
            <person name="Shea T."/>
            <person name="Sisk P."/>
            <person name="Sykes S."/>
            <person name="Wortman J."/>
            <person name="Nusbaum C."/>
            <person name="Birren B."/>
        </authorList>
    </citation>
    <scope>NUCLEOTIDE SEQUENCE [LARGE SCALE GENOMIC DNA]</scope>
    <source>
        <strain evidence="4 6">ATCC 43197</strain>
    </source>
</reference>
<dbReference type="PATRIC" id="fig|1158601.3.peg.2375"/>
<gene>
    <name evidence="4" type="ORF">I585_04390</name>
    <name evidence="3" type="ORF">UAI_02414</name>
</gene>
<accession>R2RL95</accession>
<comment type="caution">
    <text evidence="3">The sequence shown here is derived from an EMBL/GenBank/DDBJ whole genome shotgun (WGS) entry which is preliminary data.</text>
</comment>
<evidence type="ECO:0008006" key="7">
    <source>
        <dbReference type="Google" id="ProtNLM"/>
    </source>
</evidence>
<feature type="compositionally biased region" description="Low complexity" evidence="1">
    <location>
        <begin position="39"/>
        <end position="56"/>
    </location>
</feature>
<keyword evidence="6" id="KW-1185">Reference proteome</keyword>
<organism evidence="3 5">
    <name type="scientific">Enterococcus malodoratus ATCC 43197</name>
    <dbReference type="NCBI Taxonomy" id="1158601"/>
    <lineage>
        <taxon>Bacteria</taxon>
        <taxon>Bacillati</taxon>
        <taxon>Bacillota</taxon>
        <taxon>Bacilli</taxon>
        <taxon>Lactobacillales</taxon>
        <taxon>Enterococcaceae</taxon>
        <taxon>Enterococcus</taxon>
    </lineage>
</organism>
<proteinExistence type="predicted"/>
<feature type="signal peptide" evidence="2">
    <location>
        <begin position="1"/>
        <end position="22"/>
    </location>
</feature>
<evidence type="ECO:0000313" key="3">
    <source>
        <dbReference type="EMBL" id="EOH76739.1"/>
    </source>
</evidence>
<evidence type="ECO:0000313" key="5">
    <source>
        <dbReference type="Proteomes" id="UP000013783"/>
    </source>
</evidence>
<reference evidence="3 5" key="1">
    <citation type="submission" date="2013-02" db="EMBL/GenBank/DDBJ databases">
        <title>The Genome Sequence of Enterococcus malodoratus ATCC_43197.</title>
        <authorList>
            <consortium name="The Broad Institute Genome Sequencing Platform"/>
            <consortium name="The Broad Institute Genome Sequencing Center for Infectious Disease"/>
            <person name="Earl A.M."/>
            <person name="Gilmore M.S."/>
            <person name="Lebreton F."/>
            <person name="Walker B."/>
            <person name="Young S.K."/>
            <person name="Zeng Q."/>
            <person name="Gargeya S."/>
            <person name="Fitzgerald M."/>
            <person name="Haas B."/>
            <person name="Abouelleil A."/>
            <person name="Alvarado L."/>
            <person name="Arachchi H.M."/>
            <person name="Berlin A.M."/>
            <person name="Chapman S.B."/>
            <person name="Dewar J."/>
            <person name="Goldberg J."/>
            <person name="Griggs A."/>
            <person name="Gujja S."/>
            <person name="Hansen M."/>
            <person name="Howarth C."/>
            <person name="Imamovic A."/>
            <person name="Larimer J."/>
            <person name="McCowan C."/>
            <person name="Murphy C."/>
            <person name="Neiman D."/>
            <person name="Pearson M."/>
            <person name="Priest M."/>
            <person name="Roberts A."/>
            <person name="Saif S."/>
            <person name="Shea T."/>
            <person name="Sisk P."/>
            <person name="Sykes S."/>
            <person name="Wortman J."/>
            <person name="Nusbaum C."/>
            <person name="Birren B."/>
        </authorList>
    </citation>
    <scope>NUCLEOTIDE SEQUENCE [LARGE SCALE GENOMIC DNA]</scope>
    <source>
        <strain evidence="3 5">ATCC 43197</strain>
    </source>
</reference>
<dbReference type="Proteomes" id="UP000013783">
    <property type="component" value="Unassembled WGS sequence"/>
</dbReference>
<evidence type="ECO:0000313" key="6">
    <source>
        <dbReference type="Proteomes" id="UP000014148"/>
    </source>
</evidence>
<evidence type="ECO:0000256" key="1">
    <source>
        <dbReference type="SAM" id="MobiDB-lite"/>
    </source>
</evidence>
<keyword evidence="2" id="KW-0732">Signal</keyword>
<dbReference type="Proteomes" id="UP000014148">
    <property type="component" value="Unassembled WGS sequence"/>
</dbReference>